<name>H1Y6W3_9SPHI</name>
<dbReference type="EMBL" id="CM001403">
    <property type="protein sequence ID" value="EHQ28370.1"/>
    <property type="molecule type" value="Genomic_DNA"/>
</dbReference>
<keyword evidence="1" id="KW-0732">Signal</keyword>
<dbReference type="eggNOG" id="ENOG5030ZQK">
    <property type="taxonomic scope" value="Bacteria"/>
</dbReference>
<gene>
    <name evidence="2" type="ORF">Mucpa_4280</name>
</gene>
<accession>H1Y6W3</accession>
<reference evidence="2" key="1">
    <citation type="submission" date="2011-09" db="EMBL/GenBank/DDBJ databases">
        <title>The permanent draft genome of Mucilaginibacter paludis DSM 18603.</title>
        <authorList>
            <consortium name="US DOE Joint Genome Institute (JGI-PGF)"/>
            <person name="Lucas S."/>
            <person name="Han J."/>
            <person name="Lapidus A."/>
            <person name="Bruce D."/>
            <person name="Goodwin L."/>
            <person name="Pitluck S."/>
            <person name="Peters L."/>
            <person name="Kyrpides N."/>
            <person name="Mavromatis K."/>
            <person name="Ivanova N."/>
            <person name="Mikhailova N."/>
            <person name="Held B."/>
            <person name="Detter J.C."/>
            <person name="Tapia R."/>
            <person name="Han C."/>
            <person name="Land M."/>
            <person name="Hauser L."/>
            <person name="Markowitz V."/>
            <person name="Cheng J.-F."/>
            <person name="Hugenholtz P."/>
            <person name="Woyke T."/>
            <person name="Wu D."/>
            <person name="Tindall B."/>
            <person name="Brambilla E."/>
            <person name="Klenk H.-P."/>
            <person name="Eisen J.A."/>
        </authorList>
    </citation>
    <scope>NUCLEOTIDE SEQUENCE [LARGE SCALE GENOMIC DNA]</scope>
    <source>
        <strain evidence="2">DSM 18603</strain>
    </source>
</reference>
<evidence type="ECO:0000256" key="1">
    <source>
        <dbReference type="SAM" id="SignalP"/>
    </source>
</evidence>
<sequence>MKKKLPYFIIGLLALVTFNSCKKSGFVPFTDSRPAIAVTVTNAQDYRPDPTIYVSKAAGTITIQFAIPSSSGRTIKEITRVSLGTTQTAVQGTTGLYNTAPIAGNGTTSITFNTTLTAFTAGGGTVPAVNAEAAKRFYFLITLDDGTTIIPEPVRIVLIP</sequence>
<evidence type="ECO:0000313" key="2">
    <source>
        <dbReference type="EMBL" id="EHQ28370.1"/>
    </source>
</evidence>
<dbReference type="AlphaFoldDB" id="H1Y6W3"/>
<dbReference type="STRING" id="714943.Mucpa_4280"/>
<dbReference type="OrthoDB" id="884074at2"/>
<dbReference type="Proteomes" id="UP000002774">
    <property type="component" value="Chromosome"/>
</dbReference>
<feature type="signal peptide" evidence="1">
    <location>
        <begin position="1"/>
        <end position="22"/>
    </location>
</feature>
<evidence type="ECO:0000313" key="3">
    <source>
        <dbReference type="Proteomes" id="UP000002774"/>
    </source>
</evidence>
<protein>
    <recommendedName>
        <fullName evidence="4">DUF1735 domain-containing protein</fullName>
    </recommendedName>
</protein>
<dbReference type="RefSeq" id="WP_008509157.1">
    <property type="nucleotide sequence ID" value="NZ_CM001403.1"/>
</dbReference>
<keyword evidence="3" id="KW-1185">Reference proteome</keyword>
<proteinExistence type="predicted"/>
<feature type="chain" id="PRO_5003558366" description="DUF1735 domain-containing protein" evidence="1">
    <location>
        <begin position="23"/>
        <end position="160"/>
    </location>
</feature>
<organism evidence="2 3">
    <name type="scientific">Mucilaginibacter paludis DSM 18603</name>
    <dbReference type="NCBI Taxonomy" id="714943"/>
    <lineage>
        <taxon>Bacteria</taxon>
        <taxon>Pseudomonadati</taxon>
        <taxon>Bacteroidota</taxon>
        <taxon>Sphingobacteriia</taxon>
        <taxon>Sphingobacteriales</taxon>
        <taxon>Sphingobacteriaceae</taxon>
        <taxon>Mucilaginibacter</taxon>
    </lineage>
</organism>
<dbReference type="HOGENOM" id="CLU_1650244_0_0_10"/>
<evidence type="ECO:0008006" key="4">
    <source>
        <dbReference type="Google" id="ProtNLM"/>
    </source>
</evidence>